<evidence type="ECO:0000313" key="1">
    <source>
        <dbReference type="EMBL" id="KAH0811238.1"/>
    </source>
</evidence>
<dbReference type="AlphaFoldDB" id="A0A8J6L9Q4"/>
<sequence length="168" mass="18619">MTILDLRARRDSSLVVSLAPLPFVVICGIKRESNQKRRGVGKPPPVVRAPKVVEAIFLWLVPNTRAKSNVSGPLCGTVGWRSRSCSRPNGKLQHRAGAFFFIIASKEKRLHIKHASQHPSVQQRGRYGPTTSACSSRLVTEECRWAVNGSILSPGYLFLRGRRHNGPD</sequence>
<reference evidence="1" key="1">
    <citation type="journal article" date="2020" name="J Insects Food Feed">
        <title>The yellow mealworm (Tenebrio molitor) genome: a resource for the emerging insects as food and feed industry.</title>
        <authorList>
            <person name="Eriksson T."/>
            <person name="Andere A."/>
            <person name="Kelstrup H."/>
            <person name="Emery V."/>
            <person name="Picard C."/>
        </authorList>
    </citation>
    <scope>NUCLEOTIDE SEQUENCE</scope>
    <source>
        <strain evidence="1">Stoneville</strain>
        <tissue evidence="1">Whole head</tissue>
    </source>
</reference>
<dbReference type="EMBL" id="JABDTM020026949">
    <property type="protein sequence ID" value="KAH0811238.1"/>
    <property type="molecule type" value="Genomic_DNA"/>
</dbReference>
<gene>
    <name evidence="1" type="ORF">GEV33_011553</name>
</gene>
<keyword evidence="2" id="KW-1185">Reference proteome</keyword>
<dbReference type="Proteomes" id="UP000719412">
    <property type="component" value="Unassembled WGS sequence"/>
</dbReference>
<accession>A0A8J6L9Q4</accession>
<name>A0A8J6L9Q4_TENMO</name>
<evidence type="ECO:0000313" key="2">
    <source>
        <dbReference type="Proteomes" id="UP000719412"/>
    </source>
</evidence>
<comment type="caution">
    <text evidence="1">The sequence shown here is derived from an EMBL/GenBank/DDBJ whole genome shotgun (WGS) entry which is preliminary data.</text>
</comment>
<organism evidence="1 2">
    <name type="scientific">Tenebrio molitor</name>
    <name type="common">Yellow mealworm beetle</name>
    <dbReference type="NCBI Taxonomy" id="7067"/>
    <lineage>
        <taxon>Eukaryota</taxon>
        <taxon>Metazoa</taxon>
        <taxon>Ecdysozoa</taxon>
        <taxon>Arthropoda</taxon>
        <taxon>Hexapoda</taxon>
        <taxon>Insecta</taxon>
        <taxon>Pterygota</taxon>
        <taxon>Neoptera</taxon>
        <taxon>Endopterygota</taxon>
        <taxon>Coleoptera</taxon>
        <taxon>Polyphaga</taxon>
        <taxon>Cucujiformia</taxon>
        <taxon>Tenebrionidae</taxon>
        <taxon>Tenebrio</taxon>
    </lineage>
</organism>
<reference evidence="1" key="2">
    <citation type="submission" date="2021-08" db="EMBL/GenBank/DDBJ databases">
        <authorList>
            <person name="Eriksson T."/>
        </authorList>
    </citation>
    <scope>NUCLEOTIDE SEQUENCE</scope>
    <source>
        <strain evidence="1">Stoneville</strain>
        <tissue evidence="1">Whole head</tissue>
    </source>
</reference>
<proteinExistence type="predicted"/>
<protein>
    <submittedName>
        <fullName evidence="1">Uncharacterized protein</fullName>
    </submittedName>
</protein>